<dbReference type="EMBL" id="JBBPFD010000002">
    <property type="protein sequence ID" value="KAK7939008.1"/>
    <property type="molecule type" value="Genomic_DNA"/>
</dbReference>
<protein>
    <submittedName>
        <fullName evidence="12">Uncharacterized protein</fullName>
    </submittedName>
</protein>
<comment type="subcellular location">
    <subcellularLocation>
        <location evidence="1">Membrane</location>
        <topology evidence="1">Single-pass type I membrane protein</topology>
    </subcellularLocation>
</comment>
<evidence type="ECO:0000256" key="1">
    <source>
        <dbReference type="ARBA" id="ARBA00004479"/>
    </source>
</evidence>
<feature type="region of interest" description="Disordered" evidence="8">
    <location>
        <begin position="608"/>
        <end position="665"/>
    </location>
</feature>
<feature type="domain" description="FAM171 N-terminal" evidence="10">
    <location>
        <begin position="137"/>
        <end position="380"/>
    </location>
</feature>
<organism evidence="12 13">
    <name type="scientific">Mugilogobius chulae</name>
    <name type="common">yellowstripe goby</name>
    <dbReference type="NCBI Taxonomy" id="88201"/>
    <lineage>
        <taxon>Eukaryota</taxon>
        <taxon>Metazoa</taxon>
        <taxon>Chordata</taxon>
        <taxon>Craniata</taxon>
        <taxon>Vertebrata</taxon>
        <taxon>Euteleostomi</taxon>
        <taxon>Actinopterygii</taxon>
        <taxon>Neopterygii</taxon>
        <taxon>Teleostei</taxon>
        <taxon>Neoteleostei</taxon>
        <taxon>Acanthomorphata</taxon>
        <taxon>Gobiaria</taxon>
        <taxon>Gobiiformes</taxon>
        <taxon>Gobioidei</taxon>
        <taxon>Gobiidae</taxon>
        <taxon>Gobionellinae</taxon>
        <taxon>Mugilogobius</taxon>
    </lineage>
</organism>
<reference evidence="13" key="1">
    <citation type="submission" date="2024-04" db="EMBL/GenBank/DDBJ databases">
        <title>Salinicola lusitanus LLJ914,a marine bacterium isolated from the Okinawa Trough.</title>
        <authorList>
            <person name="Li J."/>
        </authorList>
    </citation>
    <scope>NUCLEOTIDE SEQUENCE [LARGE SCALE GENOMIC DNA]</scope>
</reference>
<evidence type="ECO:0000259" key="11">
    <source>
        <dbReference type="Pfam" id="PF20771"/>
    </source>
</evidence>
<keyword evidence="6 9" id="KW-0472">Membrane</keyword>
<dbReference type="Pfam" id="PF20771">
    <property type="entry name" value="FAM171A1-2-B_C"/>
    <property type="match status" value="1"/>
</dbReference>
<sequence>MHQQQRERDRERDREERERERGVCEALSVTSEPNLIPAVEEGVFSIFSLNPAGNRQCAVCRDKTPPDHLFTLREREGGGGGEGIDRGEERERGGEREDGGRREGERERKRGGGTVVVLSTQHLYSVTFCSSRTPVFTLKLCVVDSLSRKPLTSASVQIYVNFSQTFSAQTLEDGHVWFSIAHQASAVVSAVAAKDGYVSALLPVTTRNMPVYSSVTLPLLAVNRGNMWLFNDSVLIISKSTGALVQFSSSDVTLTEDNSLSAVTVFMNSPSVWTAEGVLLHTMGIVSTSSGYRCVDLTPVASASVQLVSSGSGLNVSGPIHMRLPLCESCGLQEGDHVPAWTLNHTTGGWTRKGLGSVESVDGKLMWTFAAPHLGHWMAAPLSPSRGLLLENHVDFILRHGSFLMILLGSTLVVAVCLLLGLLCRPRPAHKDKLRRPAVNPLLSVRDQSTSTCEDHLLLLSRSQPDKQYNIMSHPDCEQDKDTTVTVTLNHRPDPDLQNPESYGNGLFFYNQPVAILHANAFFQMDETTEQPWSKSASLPRMERQESFGEPKKTNIEQENTKKDVKKSEKLKLKAQGGFPESVSEPGALGHGPKAWFVSLEGKPVAGVRYNVSQEEEEKQRKKREAESRETSLDSGLDLSEGNQTKREVKLERNATFVKKSSKKE</sequence>
<keyword evidence="5 9" id="KW-1133">Transmembrane helix</keyword>
<evidence type="ECO:0000256" key="6">
    <source>
        <dbReference type="ARBA" id="ARBA00023136"/>
    </source>
</evidence>
<dbReference type="Proteomes" id="UP001460270">
    <property type="component" value="Unassembled WGS sequence"/>
</dbReference>
<proteinExistence type="inferred from homology"/>
<keyword evidence="13" id="KW-1185">Reference proteome</keyword>
<keyword evidence="4" id="KW-0732">Signal</keyword>
<feature type="domain" description="FAM171 C-terminal" evidence="11">
    <location>
        <begin position="593"/>
        <end position="652"/>
    </location>
</feature>
<evidence type="ECO:0000313" key="12">
    <source>
        <dbReference type="EMBL" id="KAK7939008.1"/>
    </source>
</evidence>
<dbReference type="PANTHER" id="PTHR31626:SF2">
    <property type="entry name" value="PROTEIN FAM171B"/>
    <property type="match status" value="1"/>
</dbReference>
<feature type="compositionally biased region" description="Basic and acidic residues" evidence="8">
    <location>
        <begin position="68"/>
        <end position="110"/>
    </location>
</feature>
<evidence type="ECO:0000256" key="5">
    <source>
        <dbReference type="ARBA" id="ARBA00022989"/>
    </source>
</evidence>
<feature type="compositionally biased region" description="Basic and acidic residues" evidence="8">
    <location>
        <begin position="618"/>
        <end position="632"/>
    </location>
</feature>
<comment type="similarity">
    <text evidence="2">Belongs to the FAM171 family.</text>
</comment>
<gene>
    <name evidence="12" type="ORF">WMY93_002334</name>
</gene>
<accession>A0AAW0PTK1</accession>
<evidence type="ECO:0000256" key="4">
    <source>
        <dbReference type="ARBA" id="ARBA00022729"/>
    </source>
</evidence>
<evidence type="ECO:0000313" key="13">
    <source>
        <dbReference type="Proteomes" id="UP001460270"/>
    </source>
</evidence>
<feature type="region of interest" description="Disordered" evidence="8">
    <location>
        <begin position="68"/>
        <end position="111"/>
    </location>
</feature>
<keyword evidence="7" id="KW-0325">Glycoprotein</keyword>
<feature type="transmembrane region" description="Helical" evidence="9">
    <location>
        <begin position="403"/>
        <end position="424"/>
    </location>
</feature>
<feature type="compositionally biased region" description="Basic and acidic residues" evidence="8">
    <location>
        <begin position="644"/>
        <end position="653"/>
    </location>
</feature>
<dbReference type="InterPro" id="IPR048530">
    <property type="entry name" value="FAM171_N"/>
</dbReference>
<dbReference type="PANTHER" id="PTHR31626">
    <property type="entry name" value="SUSHI DOMAIN-CONTAINING PROTEIN"/>
    <property type="match status" value="1"/>
</dbReference>
<evidence type="ECO:0000256" key="7">
    <source>
        <dbReference type="ARBA" id="ARBA00023180"/>
    </source>
</evidence>
<feature type="region of interest" description="Disordered" evidence="8">
    <location>
        <begin position="1"/>
        <end position="25"/>
    </location>
</feature>
<feature type="compositionally biased region" description="Basic and acidic residues" evidence="8">
    <location>
        <begin position="1"/>
        <end position="23"/>
    </location>
</feature>
<dbReference type="Pfam" id="PF10577">
    <property type="entry name" value="FAM171A1-2-B_N"/>
    <property type="match status" value="1"/>
</dbReference>
<dbReference type="AlphaFoldDB" id="A0AAW0PTK1"/>
<name>A0AAW0PTK1_9GOBI</name>
<evidence type="ECO:0000256" key="9">
    <source>
        <dbReference type="SAM" id="Phobius"/>
    </source>
</evidence>
<evidence type="ECO:0000256" key="2">
    <source>
        <dbReference type="ARBA" id="ARBA00006818"/>
    </source>
</evidence>
<feature type="region of interest" description="Disordered" evidence="8">
    <location>
        <begin position="530"/>
        <end position="588"/>
    </location>
</feature>
<feature type="compositionally biased region" description="Basic and acidic residues" evidence="8">
    <location>
        <begin position="541"/>
        <end position="572"/>
    </location>
</feature>
<evidence type="ECO:0000256" key="8">
    <source>
        <dbReference type="SAM" id="MobiDB-lite"/>
    </source>
</evidence>
<comment type="caution">
    <text evidence="12">The sequence shown here is derived from an EMBL/GenBank/DDBJ whole genome shotgun (WGS) entry which is preliminary data.</text>
</comment>
<keyword evidence="3 9" id="KW-0812">Transmembrane</keyword>
<dbReference type="GO" id="GO:0016020">
    <property type="term" value="C:membrane"/>
    <property type="evidence" value="ECO:0007669"/>
    <property type="project" value="UniProtKB-SubCell"/>
</dbReference>
<dbReference type="InterPro" id="IPR049175">
    <property type="entry name" value="FAM171_C"/>
</dbReference>
<evidence type="ECO:0000259" key="10">
    <source>
        <dbReference type="Pfam" id="PF10577"/>
    </source>
</evidence>
<evidence type="ECO:0000256" key="3">
    <source>
        <dbReference type="ARBA" id="ARBA00022692"/>
    </source>
</evidence>
<dbReference type="InterPro" id="IPR018890">
    <property type="entry name" value="FAM171"/>
</dbReference>